<accession>A0A1J6IJI1</accession>
<evidence type="ECO:0000313" key="2">
    <source>
        <dbReference type="Proteomes" id="UP000187609"/>
    </source>
</evidence>
<organism evidence="1 2">
    <name type="scientific">Nicotiana attenuata</name>
    <name type="common">Coyote tobacco</name>
    <dbReference type="NCBI Taxonomy" id="49451"/>
    <lineage>
        <taxon>Eukaryota</taxon>
        <taxon>Viridiplantae</taxon>
        <taxon>Streptophyta</taxon>
        <taxon>Embryophyta</taxon>
        <taxon>Tracheophyta</taxon>
        <taxon>Spermatophyta</taxon>
        <taxon>Magnoliopsida</taxon>
        <taxon>eudicotyledons</taxon>
        <taxon>Gunneridae</taxon>
        <taxon>Pentapetalae</taxon>
        <taxon>asterids</taxon>
        <taxon>lamiids</taxon>
        <taxon>Solanales</taxon>
        <taxon>Solanaceae</taxon>
        <taxon>Nicotianoideae</taxon>
        <taxon>Nicotianeae</taxon>
        <taxon>Nicotiana</taxon>
    </lineage>
</organism>
<evidence type="ECO:0000313" key="1">
    <source>
        <dbReference type="EMBL" id="OIS99034.1"/>
    </source>
</evidence>
<keyword evidence="2" id="KW-1185">Reference proteome</keyword>
<proteinExistence type="predicted"/>
<dbReference type="Gramene" id="OIS99034">
    <property type="protein sequence ID" value="OIS99034"/>
    <property type="gene ID" value="A4A49_27387"/>
</dbReference>
<protein>
    <submittedName>
        <fullName evidence="1">Uncharacterized protein</fullName>
    </submittedName>
</protein>
<dbReference type="AlphaFoldDB" id="A0A1J6IJI1"/>
<dbReference type="Proteomes" id="UP000187609">
    <property type="component" value="Unassembled WGS sequence"/>
</dbReference>
<comment type="caution">
    <text evidence="1">The sequence shown here is derived from an EMBL/GenBank/DDBJ whole genome shotgun (WGS) entry which is preliminary data.</text>
</comment>
<dbReference type="EMBL" id="MJEQ01037190">
    <property type="protein sequence ID" value="OIS99034.1"/>
    <property type="molecule type" value="Genomic_DNA"/>
</dbReference>
<reference evidence="1" key="1">
    <citation type="submission" date="2016-11" db="EMBL/GenBank/DDBJ databases">
        <title>The genome of Nicotiana attenuata.</title>
        <authorList>
            <person name="Xu S."/>
            <person name="Brockmoeller T."/>
            <person name="Gaquerel E."/>
            <person name="Navarro A."/>
            <person name="Kuhl H."/>
            <person name="Gase K."/>
            <person name="Ling Z."/>
            <person name="Zhou W."/>
            <person name="Kreitzer C."/>
            <person name="Stanke M."/>
            <person name="Tang H."/>
            <person name="Lyons E."/>
            <person name="Pandey P."/>
            <person name="Pandey S.P."/>
            <person name="Timmermann B."/>
            <person name="Baldwin I.T."/>
        </authorList>
    </citation>
    <scope>NUCLEOTIDE SEQUENCE [LARGE SCALE GENOMIC DNA]</scope>
    <source>
        <strain evidence="1">UT</strain>
    </source>
</reference>
<sequence length="72" mass="8372">MCHVIVINEHDFKALNRVLIPLFSIFGDIGFWKSQDLNLGQCIVALRLMCENLLIAFFSFPYMNYFVLLVTD</sequence>
<gene>
    <name evidence="1" type="ORF">A4A49_27387</name>
</gene>
<name>A0A1J6IJI1_NICAT</name>